<keyword evidence="3 6" id="KW-0694">RNA-binding</keyword>
<protein>
    <recommendedName>
        <fullName evidence="6">Large ribosomal subunit protein bL21</fullName>
    </recommendedName>
</protein>
<comment type="similarity">
    <text evidence="1 6 7">Belongs to the bacterial ribosomal protein bL21 family.</text>
</comment>
<name>A0A9D1FJX2_9BACT</name>
<evidence type="ECO:0000256" key="3">
    <source>
        <dbReference type="ARBA" id="ARBA00022884"/>
    </source>
</evidence>
<dbReference type="GO" id="GO:1990904">
    <property type="term" value="C:ribonucleoprotein complex"/>
    <property type="evidence" value="ECO:0007669"/>
    <property type="project" value="UniProtKB-KW"/>
</dbReference>
<dbReference type="AlphaFoldDB" id="A0A9D1FJX2"/>
<dbReference type="PANTHER" id="PTHR21349">
    <property type="entry name" value="50S RIBOSOMAL PROTEIN L21"/>
    <property type="match status" value="1"/>
</dbReference>
<dbReference type="InterPro" id="IPR028909">
    <property type="entry name" value="bL21-like"/>
</dbReference>
<dbReference type="InterPro" id="IPR018258">
    <property type="entry name" value="Ribosomal_bL21_CS"/>
</dbReference>
<keyword evidence="5 6" id="KW-0687">Ribonucleoprotein</keyword>
<comment type="function">
    <text evidence="6 7">This protein binds to 23S rRNA in the presence of protein L20.</text>
</comment>
<dbReference type="HAMAP" id="MF_01363">
    <property type="entry name" value="Ribosomal_bL21"/>
    <property type="match status" value="1"/>
</dbReference>
<keyword evidence="4 6" id="KW-0689">Ribosomal protein</keyword>
<evidence type="ECO:0000256" key="4">
    <source>
        <dbReference type="ARBA" id="ARBA00022980"/>
    </source>
</evidence>
<accession>A0A9D1FJX2</accession>
<evidence type="ECO:0000256" key="6">
    <source>
        <dbReference type="HAMAP-Rule" id="MF_01363"/>
    </source>
</evidence>
<evidence type="ECO:0000256" key="2">
    <source>
        <dbReference type="ARBA" id="ARBA00022730"/>
    </source>
</evidence>
<dbReference type="SUPFAM" id="SSF141091">
    <property type="entry name" value="L21p-like"/>
    <property type="match status" value="1"/>
</dbReference>
<evidence type="ECO:0000256" key="7">
    <source>
        <dbReference type="RuleBase" id="RU000562"/>
    </source>
</evidence>
<organism evidence="8 9">
    <name type="scientific">Candidatus Galligastranaerophilus intestinavium</name>
    <dbReference type="NCBI Taxonomy" id="2840836"/>
    <lineage>
        <taxon>Bacteria</taxon>
        <taxon>Candidatus Galligastranaerophilus</taxon>
    </lineage>
</organism>
<evidence type="ECO:0000256" key="5">
    <source>
        <dbReference type="ARBA" id="ARBA00023274"/>
    </source>
</evidence>
<keyword evidence="2 6" id="KW-0699">rRNA-binding</keyword>
<evidence type="ECO:0000313" key="8">
    <source>
        <dbReference type="EMBL" id="HIS74847.1"/>
    </source>
</evidence>
<dbReference type="InterPro" id="IPR036164">
    <property type="entry name" value="bL21-like_sf"/>
</dbReference>
<evidence type="ECO:0000256" key="1">
    <source>
        <dbReference type="ARBA" id="ARBA00008563"/>
    </source>
</evidence>
<sequence>MYAIVETGGKQYKLEEGKYTDIELLDVEADSKVVFDKVVMLVNGKKSKVGQPYVENATVDGTVVKHDKAKKVIVYKQRPKKGYRKKQGHRQQFTRVMINKINTKAGKTKAAESEGEE</sequence>
<reference evidence="8" key="2">
    <citation type="journal article" date="2021" name="PeerJ">
        <title>Extensive microbial diversity within the chicken gut microbiome revealed by metagenomics and culture.</title>
        <authorList>
            <person name="Gilroy R."/>
            <person name="Ravi A."/>
            <person name="Getino M."/>
            <person name="Pursley I."/>
            <person name="Horton D.L."/>
            <person name="Alikhan N.F."/>
            <person name="Baker D."/>
            <person name="Gharbi K."/>
            <person name="Hall N."/>
            <person name="Watson M."/>
            <person name="Adriaenssens E.M."/>
            <person name="Foster-Nyarko E."/>
            <person name="Jarju S."/>
            <person name="Secka A."/>
            <person name="Antonio M."/>
            <person name="Oren A."/>
            <person name="Chaudhuri R.R."/>
            <person name="La Ragione R."/>
            <person name="Hildebrand F."/>
            <person name="Pallen M.J."/>
        </authorList>
    </citation>
    <scope>NUCLEOTIDE SEQUENCE</scope>
    <source>
        <strain evidence="8">CHK152-2871</strain>
    </source>
</reference>
<dbReference type="GO" id="GO:0003735">
    <property type="term" value="F:structural constituent of ribosome"/>
    <property type="evidence" value="ECO:0007669"/>
    <property type="project" value="InterPro"/>
</dbReference>
<evidence type="ECO:0000313" key="9">
    <source>
        <dbReference type="Proteomes" id="UP000886865"/>
    </source>
</evidence>
<dbReference type="GO" id="GO:0006412">
    <property type="term" value="P:translation"/>
    <property type="evidence" value="ECO:0007669"/>
    <property type="project" value="UniProtKB-UniRule"/>
</dbReference>
<dbReference type="InterPro" id="IPR001787">
    <property type="entry name" value="Ribosomal_bL21"/>
</dbReference>
<dbReference type="NCBIfam" id="TIGR00061">
    <property type="entry name" value="L21"/>
    <property type="match status" value="1"/>
</dbReference>
<gene>
    <name evidence="6 8" type="primary">rplU</name>
    <name evidence="8" type="ORF">IAA86_07485</name>
</gene>
<dbReference type="GO" id="GO:0005737">
    <property type="term" value="C:cytoplasm"/>
    <property type="evidence" value="ECO:0007669"/>
    <property type="project" value="UniProtKB-ARBA"/>
</dbReference>
<dbReference type="EMBL" id="DVJQ01000064">
    <property type="protein sequence ID" value="HIS74847.1"/>
    <property type="molecule type" value="Genomic_DNA"/>
</dbReference>
<comment type="subunit">
    <text evidence="6">Part of the 50S ribosomal subunit. Contacts protein L20.</text>
</comment>
<dbReference type="Pfam" id="PF00829">
    <property type="entry name" value="Ribosomal_L21p"/>
    <property type="match status" value="1"/>
</dbReference>
<reference evidence="8" key="1">
    <citation type="submission" date="2020-10" db="EMBL/GenBank/DDBJ databases">
        <authorList>
            <person name="Gilroy R."/>
        </authorList>
    </citation>
    <scope>NUCLEOTIDE SEQUENCE</scope>
    <source>
        <strain evidence="8">CHK152-2871</strain>
    </source>
</reference>
<dbReference type="GO" id="GO:0019843">
    <property type="term" value="F:rRNA binding"/>
    <property type="evidence" value="ECO:0007669"/>
    <property type="project" value="UniProtKB-UniRule"/>
</dbReference>
<dbReference type="GO" id="GO:0005840">
    <property type="term" value="C:ribosome"/>
    <property type="evidence" value="ECO:0007669"/>
    <property type="project" value="UniProtKB-KW"/>
</dbReference>
<proteinExistence type="inferred from homology"/>
<dbReference type="PANTHER" id="PTHR21349:SF0">
    <property type="entry name" value="LARGE RIBOSOMAL SUBUNIT PROTEIN BL21M"/>
    <property type="match status" value="1"/>
</dbReference>
<dbReference type="Proteomes" id="UP000886865">
    <property type="component" value="Unassembled WGS sequence"/>
</dbReference>
<dbReference type="PROSITE" id="PS01169">
    <property type="entry name" value="RIBOSOMAL_L21"/>
    <property type="match status" value="1"/>
</dbReference>
<comment type="caution">
    <text evidence="8">The sequence shown here is derived from an EMBL/GenBank/DDBJ whole genome shotgun (WGS) entry which is preliminary data.</text>
</comment>